<protein>
    <submittedName>
        <fullName evidence="2">Uu.00g026900.m01.CDS01</fullName>
    </submittedName>
</protein>
<dbReference type="AlphaFoldDB" id="A0AAI8V848"/>
<keyword evidence="3" id="KW-1185">Reference proteome</keyword>
<keyword evidence="1" id="KW-0472">Membrane</keyword>
<keyword evidence="1" id="KW-1133">Transmembrane helix</keyword>
<dbReference type="EMBL" id="CAUWAG010000003">
    <property type="protein sequence ID" value="CAJ2499837.1"/>
    <property type="molecule type" value="Genomic_DNA"/>
</dbReference>
<keyword evidence="1" id="KW-0812">Transmembrane</keyword>
<evidence type="ECO:0000313" key="2">
    <source>
        <dbReference type="EMBL" id="CAJ2499837.1"/>
    </source>
</evidence>
<organism evidence="2 3">
    <name type="scientific">Anthostomella pinea</name>
    <dbReference type="NCBI Taxonomy" id="933095"/>
    <lineage>
        <taxon>Eukaryota</taxon>
        <taxon>Fungi</taxon>
        <taxon>Dikarya</taxon>
        <taxon>Ascomycota</taxon>
        <taxon>Pezizomycotina</taxon>
        <taxon>Sordariomycetes</taxon>
        <taxon>Xylariomycetidae</taxon>
        <taxon>Xylariales</taxon>
        <taxon>Xylariaceae</taxon>
        <taxon>Anthostomella</taxon>
    </lineage>
</organism>
<sequence length="80" mass="8335">MQLTNIIFACAAICTVSVSIIPVVRTPTTLSIVAGKPTRAAKGHPFKHHARSAADDALTPANFANVQADRKKAQHAGSTA</sequence>
<gene>
    <name evidence="2" type="ORF">KHLLAP_LOCUS305</name>
</gene>
<comment type="caution">
    <text evidence="2">The sequence shown here is derived from an EMBL/GenBank/DDBJ whole genome shotgun (WGS) entry which is preliminary data.</text>
</comment>
<accession>A0AAI8V848</accession>
<name>A0AAI8V848_9PEZI</name>
<feature type="transmembrane region" description="Helical" evidence="1">
    <location>
        <begin position="6"/>
        <end position="24"/>
    </location>
</feature>
<dbReference type="Proteomes" id="UP001295740">
    <property type="component" value="Unassembled WGS sequence"/>
</dbReference>
<proteinExistence type="predicted"/>
<reference evidence="2" key="1">
    <citation type="submission" date="2023-10" db="EMBL/GenBank/DDBJ databases">
        <authorList>
            <person name="Hackl T."/>
        </authorList>
    </citation>
    <scope>NUCLEOTIDE SEQUENCE</scope>
</reference>
<evidence type="ECO:0000313" key="3">
    <source>
        <dbReference type="Proteomes" id="UP001295740"/>
    </source>
</evidence>
<evidence type="ECO:0000256" key="1">
    <source>
        <dbReference type="SAM" id="Phobius"/>
    </source>
</evidence>